<name>A0A9D4VC94_ADICA</name>
<dbReference type="Pfam" id="PF00646">
    <property type="entry name" value="F-box"/>
    <property type="match status" value="1"/>
</dbReference>
<evidence type="ECO:0000313" key="3">
    <source>
        <dbReference type="Proteomes" id="UP000886520"/>
    </source>
</evidence>
<organism evidence="2 3">
    <name type="scientific">Adiantum capillus-veneris</name>
    <name type="common">Maidenhair fern</name>
    <dbReference type="NCBI Taxonomy" id="13818"/>
    <lineage>
        <taxon>Eukaryota</taxon>
        <taxon>Viridiplantae</taxon>
        <taxon>Streptophyta</taxon>
        <taxon>Embryophyta</taxon>
        <taxon>Tracheophyta</taxon>
        <taxon>Polypodiopsida</taxon>
        <taxon>Polypodiidae</taxon>
        <taxon>Polypodiales</taxon>
        <taxon>Pteridineae</taxon>
        <taxon>Pteridaceae</taxon>
        <taxon>Vittarioideae</taxon>
        <taxon>Adiantum</taxon>
    </lineage>
</organism>
<sequence length="361" mass="41315">MQMPRDLLEFIFLRLSVVDAARARMVCRLWRHVLCSQDFLLRFGMLRREKWVALFDERGLNKERMLVLYNATLCTWHCISLNFLPPDFTDAIAAVGGLLCVAGQVNGRNVICVCNPFTRTYKILPYVDEEPSMPVAVMVGRDEKGGSHESFYQVVVLRGDAVALYSSTCYTWRNFETGLPYRPRSPVVCDGVVYGLQNMGSPWKSSWRLVYAKLDEIYCKEVWCPLYRPEWGEILDILHQPRLLESNGGLFLTGGLKHSLASNSCSTFIILKLDLTTLEWSEAARMPLAFFRHFDCIADFKIFGGGGSVYFSSKVTSRLVVCDFSNGEGVWRWVGDCPIYKYQKMFLCKGFPFEPRLDCRP</sequence>
<evidence type="ECO:0000313" key="2">
    <source>
        <dbReference type="EMBL" id="KAI5083593.1"/>
    </source>
</evidence>
<dbReference type="InterPro" id="IPR015915">
    <property type="entry name" value="Kelch-typ_b-propeller"/>
</dbReference>
<dbReference type="PANTHER" id="PTHR47719:SF2">
    <property type="entry name" value="SKP1-INTERACTING PARTNER 15"/>
    <property type="match status" value="1"/>
</dbReference>
<feature type="domain" description="F-box" evidence="1">
    <location>
        <begin position="1"/>
        <end position="43"/>
    </location>
</feature>
<reference evidence="2" key="1">
    <citation type="submission" date="2021-01" db="EMBL/GenBank/DDBJ databases">
        <title>Adiantum capillus-veneris genome.</title>
        <authorList>
            <person name="Fang Y."/>
            <person name="Liao Q."/>
        </authorList>
    </citation>
    <scope>NUCLEOTIDE SEQUENCE</scope>
    <source>
        <strain evidence="2">H3</strain>
        <tissue evidence="2">Leaf</tissue>
    </source>
</reference>
<gene>
    <name evidence="2" type="ORF">GOP47_0003336</name>
</gene>
<dbReference type="EMBL" id="JABFUD020000002">
    <property type="protein sequence ID" value="KAI5083593.1"/>
    <property type="molecule type" value="Genomic_DNA"/>
</dbReference>
<proteinExistence type="predicted"/>
<evidence type="ECO:0000259" key="1">
    <source>
        <dbReference type="PROSITE" id="PS50181"/>
    </source>
</evidence>
<accession>A0A9D4VC94</accession>
<dbReference type="InterPro" id="IPR005174">
    <property type="entry name" value="KIB1-4_b-propeller"/>
</dbReference>
<dbReference type="SUPFAM" id="SSF117281">
    <property type="entry name" value="Kelch motif"/>
    <property type="match status" value="1"/>
</dbReference>
<dbReference type="OrthoDB" id="1922820at2759"/>
<protein>
    <recommendedName>
        <fullName evidence="1">F-box domain-containing protein</fullName>
    </recommendedName>
</protein>
<dbReference type="Gene3D" id="1.20.1280.50">
    <property type="match status" value="1"/>
</dbReference>
<dbReference type="InterPro" id="IPR036047">
    <property type="entry name" value="F-box-like_dom_sf"/>
</dbReference>
<dbReference type="Pfam" id="PF03478">
    <property type="entry name" value="Beta-prop_KIB1-4"/>
    <property type="match status" value="1"/>
</dbReference>
<dbReference type="PANTHER" id="PTHR47719">
    <property type="entry name" value="SKP1-INTERACTING PARTNER 15"/>
    <property type="match status" value="1"/>
</dbReference>
<dbReference type="PROSITE" id="PS50181">
    <property type="entry name" value="FBOX"/>
    <property type="match status" value="1"/>
</dbReference>
<dbReference type="AlphaFoldDB" id="A0A9D4VC94"/>
<dbReference type="SUPFAM" id="SSF81383">
    <property type="entry name" value="F-box domain"/>
    <property type="match status" value="1"/>
</dbReference>
<dbReference type="InterPro" id="IPR001810">
    <property type="entry name" value="F-box_dom"/>
</dbReference>
<dbReference type="SMART" id="SM00256">
    <property type="entry name" value="FBOX"/>
    <property type="match status" value="1"/>
</dbReference>
<dbReference type="Proteomes" id="UP000886520">
    <property type="component" value="Chromosome 3"/>
</dbReference>
<comment type="caution">
    <text evidence="2">The sequence shown here is derived from an EMBL/GenBank/DDBJ whole genome shotgun (WGS) entry which is preliminary data.</text>
</comment>
<keyword evidence="3" id="KW-1185">Reference proteome</keyword>